<dbReference type="PROSITE" id="PS51195">
    <property type="entry name" value="Q_MOTIF"/>
    <property type="match status" value="1"/>
</dbReference>
<evidence type="ECO:0000259" key="13">
    <source>
        <dbReference type="PROSITE" id="PS51195"/>
    </source>
</evidence>
<dbReference type="InParanoid" id="A0A1W4W3E6"/>
<dbReference type="CTD" id="115889396"/>
<dbReference type="FunFam" id="3.40.50.300:FF:000008">
    <property type="entry name" value="ATP-dependent RNA helicase RhlB"/>
    <property type="match status" value="1"/>
</dbReference>
<dbReference type="SMART" id="SM00490">
    <property type="entry name" value="HELICc"/>
    <property type="match status" value="1"/>
</dbReference>
<dbReference type="STRING" id="224129.A0A1W4W3E6"/>
<feature type="compositionally biased region" description="Basic residues" evidence="10">
    <location>
        <begin position="127"/>
        <end position="138"/>
    </location>
</feature>
<evidence type="ECO:0000256" key="1">
    <source>
        <dbReference type="ARBA" id="ARBA00012552"/>
    </source>
</evidence>
<dbReference type="PROSITE" id="PS00039">
    <property type="entry name" value="DEAD_ATP_HELICASE"/>
    <property type="match status" value="1"/>
</dbReference>
<dbReference type="InterPro" id="IPR000629">
    <property type="entry name" value="RNA-helicase_DEAD-box_CS"/>
</dbReference>
<evidence type="ECO:0000256" key="2">
    <source>
        <dbReference type="ARBA" id="ARBA00022741"/>
    </source>
</evidence>
<dbReference type="AlphaFoldDB" id="A0A1W4W3E6"/>
<dbReference type="GO" id="GO:0003724">
    <property type="term" value="F:RNA helicase activity"/>
    <property type="evidence" value="ECO:0007669"/>
    <property type="project" value="UniProtKB-EC"/>
</dbReference>
<feature type="region of interest" description="Disordered" evidence="10">
    <location>
        <begin position="1"/>
        <end position="279"/>
    </location>
</feature>
<dbReference type="Gene3D" id="3.40.50.300">
    <property type="entry name" value="P-loop containing nucleotide triphosphate hydrolases"/>
    <property type="match status" value="2"/>
</dbReference>
<evidence type="ECO:0000313" key="15">
    <source>
        <dbReference type="RefSeq" id="XP_018318686.1"/>
    </source>
</evidence>
<keyword evidence="2 9" id="KW-0547">Nucleotide-binding</keyword>
<evidence type="ECO:0000256" key="7">
    <source>
        <dbReference type="ARBA" id="ARBA00047984"/>
    </source>
</evidence>
<keyword evidence="4 9" id="KW-0347">Helicase</keyword>
<feature type="compositionally biased region" description="Gly residues" evidence="10">
    <location>
        <begin position="116"/>
        <end position="126"/>
    </location>
</feature>
<dbReference type="InterPro" id="IPR014014">
    <property type="entry name" value="RNA_helicase_DEAD_Q_motif"/>
</dbReference>
<name>A0A1W4W3E6_AGRPL</name>
<evidence type="ECO:0000256" key="10">
    <source>
        <dbReference type="SAM" id="MobiDB-lite"/>
    </source>
</evidence>
<dbReference type="OrthoDB" id="196131at2759"/>
<protein>
    <recommendedName>
        <fullName evidence="1">RNA helicase</fullName>
        <ecNumber evidence="1">3.6.4.13</ecNumber>
    </recommendedName>
</protein>
<dbReference type="Proteomes" id="UP000192223">
    <property type="component" value="Unplaced"/>
</dbReference>
<dbReference type="Pfam" id="PF00270">
    <property type="entry name" value="DEAD"/>
    <property type="match status" value="1"/>
</dbReference>
<feature type="compositionally biased region" description="Basic residues" evidence="10">
    <location>
        <begin position="226"/>
        <end position="240"/>
    </location>
</feature>
<dbReference type="GO" id="GO:0005524">
    <property type="term" value="F:ATP binding"/>
    <property type="evidence" value="ECO:0007669"/>
    <property type="project" value="UniProtKB-KW"/>
</dbReference>
<dbReference type="InterPro" id="IPR044763">
    <property type="entry name" value="Ded1/Dbp1_DEADc"/>
</dbReference>
<dbReference type="RefSeq" id="XP_018318686.1">
    <property type="nucleotide sequence ID" value="XM_018463184.2"/>
</dbReference>
<feature type="compositionally biased region" description="Gly residues" evidence="10">
    <location>
        <begin position="59"/>
        <end position="89"/>
    </location>
</feature>
<dbReference type="InterPro" id="IPR014001">
    <property type="entry name" value="Helicase_ATP-bd"/>
</dbReference>
<comment type="catalytic activity">
    <reaction evidence="7">
        <text>ATP + H2O = ADP + phosphate + H(+)</text>
        <dbReference type="Rhea" id="RHEA:13065"/>
        <dbReference type="ChEBI" id="CHEBI:15377"/>
        <dbReference type="ChEBI" id="CHEBI:15378"/>
        <dbReference type="ChEBI" id="CHEBI:30616"/>
        <dbReference type="ChEBI" id="CHEBI:43474"/>
        <dbReference type="ChEBI" id="CHEBI:456216"/>
        <dbReference type="EC" id="3.6.4.13"/>
    </reaction>
</comment>
<dbReference type="KEGG" id="apln:108732406"/>
<feature type="compositionally biased region" description="Gly residues" evidence="10">
    <location>
        <begin position="170"/>
        <end position="180"/>
    </location>
</feature>
<feature type="region of interest" description="Disordered" evidence="10">
    <location>
        <begin position="700"/>
        <end position="730"/>
    </location>
</feature>
<keyword evidence="3 9" id="KW-0378">Hydrolase</keyword>
<dbReference type="PANTHER" id="PTHR47958">
    <property type="entry name" value="ATP-DEPENDENT RNA HELICASE DBP3"/>
    <property type="match status" value="1"/>
</dbReference>
<evidence type="ECO:0000259" key="11">
    <source>
        <dbReference type="PROSITE" id="PS51192"/>
    </source>
</evidence>
<dbReference type="GO" id="GO:0003723">
    <property type="term" value="F:RNA binding"/>
    <property type="evidence" value="ECO:0007669"/>
    <property type="project" value="UniProtKB-KW"/>
</dbReference>
<feature type="domain" description="DEAD-box RNA helicase Q" evidence="13">
    <location>
        <begin position="308"/>
        <end position="336"/>
    </location>
</feature>
<dbReference type="SUPFAM" id="SSF52540">
    <property type="entry name" value="P-loop containing nucleoside triphosphate hydrolases"/>
    <property type="match status" value="1"/>
</dbReference>
<evidence type="ECO:0000256" key="6">
    <source>
        <dbReference type="ARBA" id="ARBA00022884"/>
    </source>
</evidence>
<keyword evidence="5 9" id="KW-0067">ATP-binding</keyword>
<dbReference type="FunCoup" id="A0A1W4W3E6">
    <property type="interactions" value="84"/>
</dbReference>
<evidence type="ECO:0000313" key="14">
    <source>
        <dbReference type="Proteomes" id="UP000192223"/>
    </source>
</evidence>
<organism evidence="14 15">
    <name type="scientific">Agrilus planipennis</name>
    <name type="common">Emerald ash borer</name>
    <name type="synonym">Agrilus marcopoli</name>
    <dbReference type="NCBI Taxonomy" id="224129"/>
    <lineage>
        <taxon>Eukaryota</taxon>
        <taxon>Metazoa</taxon>
        <taxon>Ecdysozoa</taxon>
        <taxon>Arthropoda</taxon>
        <taxon>Hexapoda</taxon>
        <taxon>Insecta</taxon>
        <taxon>Pterygota</taxon>
        <taxon>Neoptera</taxon>
        <taxon>Endopterygota</taxon>
        <taxon>Coleoptera</taxon>
        <taxon>Polyphaga</taxon>
        <taxon>Elateriformia</taxon>
        <taxon>Buprestoidea</taxon>
        <taxon>Buprestidae</taxon>
        <taxon>Agrilinae</taxon>
        <taxon>Agrilus</taxon>
    </lineage>
</organism>
<accession>A0A1W4W3E6</accession>
<dbReference type="FunFam" id="3.40.50.300:FF:000397">
    <property type="entry name" value="Probable ATP-dependent RNA helicase DDX4"/>
    <property type="match status" value="1"/>
</dbReference>
<evidence type="ECO:0000259" key="12">
    <source>
        <dbReference type="PROSITE" id="PS51194"/>
    </source>
</evidence>
<comment type="similarity">
    <text evidence="9">Belongs to the DEAD box helicase family.</text>
</comment>
<dbReference type="GO" id="GO:0031047">
    <property type="term" value="P:regulatory ncRNA-mediated gene silencing"/>
    <property type="evidence" value="ECO:0007669"/>
    <property type="project" value="UniProtKB-ARBA"/>
</dbReference>
<gene>
    <name evidence="15" type="primary">LOC108732406</name>
</gene>
<evidence type="ECO:0000256" key="5">
    <source>
        <dbReference type="ARBA" id="ARBA00022840"/>
    </source>
</evidence>
<dbReference type="GO" id="GO:0016787">
    <property type="term" value="F:hydrolase activity"/>
    <property type="evidence" value="ECO:0007669"/>
    <property type="project" value="UniProtKB-KW"/>
</dbReference>
<dbReference type="InterPro" id="IPR011545">
    <property type="entry name" value="DEAD/DEAH_box_helicase_dom"/>
</dbReference>
<dbReference type="PROSITE" id="PS51192">
    <property type="entry name" value="HELICASE_ATP_BIND_1"/>
    <property type="match status" value="1"/>
</dbReference>
<dbReference type="InterPro" id="IPR001650">
    <property type="entry name" value="Helicase_C-like"/>
</dbReference>
<evidence type="ECO:0000256" key="3">
    <source>
        <dbReference type="ARBA" id="ARBA00022801"/>
    </source>
</evidence>
<evidence type="ECO:0000256" key="4">
    <source>
        <dbReference type="ARBA" id="ARBA00022806"/>
    </source>
</evidence>
<feature type="short sequence motif" description="Q motif" evidence="8">
    <location>
        <begin position="308"/>
        <end position="336"/>
    </location>
</feature>
<keyword evidence="14" id="KW-1185">Reference proteome</keyword>
<dbReference type="CDD" id="cd18787">
    <property type="entry name" value="SF2_C_DEAD"/>
    <property type="match status" value="1"/>
</dbReference>
<dbReference type="GeneID" id="108732406"/>
<dbReference type="CDD" id="cd17967">
    <property type="entry name" value="DEADc_DDX3_DDX4"/>
    <property type="match status" value="1"/>
</dbReference>
<dbReference type="SMART" id="SM00487">
    <property type="entry name" value="DEXDc"/>
    <property type="match status" value="1"/>
</dbReference>
<feature type="domain" description="Helicase ATP-binding" evidence="11">
    <location>
        <begin position="339"/>
        <end position="522"/>
    </location>
</feature>
<reference evidence="15" key="1">
    <citation type="submission" date="2025-08" db="UniProtKB">
        <authorList>
            <consortium name="RefSeq"/>
        </authorList>
    </citation>
    <scope>IDENTIFICATION</scope>
    <source>
        <tissue evidence="15">Entire body</tissue>
    </source>
</reference>
<dbReference type="InterPro" id="IPR027417">
    <property type="entry name" value="P-loop_NTPase"/>
</dbReference>
<keyword evidence="6" id="KW-0694">RNA-binding</keyword>
<evidence type="ECO:0000256" key="8">
    <source>
        <dbReference type="PROSITE-ProRule" id="PRU00552"/>
    </source>
</evidence>
<dbReference type="PROSITE" id="PS51194">
    <property type="entry name" value="HELICASE_CTER"/>
    <property type="match status" value="1"/>
</dbReference>
<sequence>MDEDWDNAPAGPQSFSGSDVPLDGGKMFSKGRGFSAKPRSTDNDEWGNGDSNNEWGSKDNGGWGGNDHGRSGGRGGGGRGRGNRGGGRGGRNENRFADADEGGWGKGGNNDDDGDGGWGGNSGGRRGGGRRGGGRGGRKFNDDNNGDSEWGGRGGGRSERNHDDDAWGDSNGGGNHGNDGGYKRGRGGRRGGGNDNSDSWGGDNRGDDAWGANDGDQDEGGFGGRSRGRGGRGGRGRGRGGRSDGSGDFDNGQQGDEEKPKREIYIPPEPTNDENEMFSSGNTTGVNFAKYDDIEVQVSGENYPKPIQSFEEAGLRQLLIDNVRKSGYTKPTPIQKYALPIILAKRDLMACAQTGSGKTAAFLLPIVHTLIAEPEELVADGTSCSPQVVIISPTRELTIQIYEEARKFAHNSIIKVVVAYGGTSVGYQKDRMKMGCHILVATPGRMNDFVKRGSLSFSATRFVVLDEADRMLDMGFLPEVEHMMEHQSMVPTGTRQTLMFSATFPEEIQRLAAKFLDNYIFVAVGIVGGACTDVDQRFYQVDKFKKRDKLVEILQEEGSEKTLVFVETKRNADFIALFLCENDFKTTSIHGDRLQRQREEALRDFKTGFRNILVATGVAARGLDIKNVKHVINYDLPKSIDEYVHRIGRTGRVGNRGKATSFFDDAQDSAIAGDLARILKQAGQPVPDWLKGGGSGAFGGHGGFGGRDVREDDFGQAQPSYMPEEPEESW</sequence>
<proteinExistence type="inferred from homology"/>
<dbReference type="Pfam" id="PF00271">
    <property type="entry name" value="Helicase_C"/>
    <property type="match status" value="1"/>
</dbReference>
<dbReference type="EC" id="3.6.4.13" evidence="1"/>
<evidence type="ECO:0000256" key="9">
    <source>
        <dbReference type="RuleBase" id="RU000492"/>
    </source>
</evidence>
<feature type="domain" description="Helicase C-terminal" evidence="12">
    <location>
        <begin position="546"/>
        <end position="694"/>
    </location>
</feature>
<feature type="compositionally biased region" description="Basic and acidic residues" evidence="10">
    <location>
        <begin position="156"/>
        <end position="165"/>
    </location>
</feature>